<dbReference type="PROSITE" id="PS50885">
    <property type="entry name" value="HAMP"/>
    <property type="match status" value="1"/>
</dbReference>
<dbReference type="InterPro" id="IPR004358">
    <property type="entry name" value="Sig_transdc_His_kin-like_C"/>
</dbReference>
<dbReference type="SUPFAM" id="SSF47384">
    <property type="entry name" value="Homodimeric domain of signal transducing histidine kinase"/>
    <property type="match status" value="1"/>
</dbReference>
<dbReference type="Pfam" id="PF00512">
    <property type="entry name" value="HisKA"/>
    <property type="match status" value="1"/>
</dbReference>
<dbReference type="SMART" id="SM00388">
    <property type="entry name" value="HisKA"/>
    <property type="match status" value="1"/>
</dbReference>
<dbReference type="InterPro" id="IPR003660">
    <property type="entry name" value="HAMP_dom"/>
</dbReference>
<keyword evidence="6" id="KW-0808">Transferase</keyword>
<dbReference type="Pfam" id="PF00672">
    <property type="entry name" value="HAMP"/>
    <property type="match status" value="1"/>
</dbReference>
<evidence type="ECO:0000259" key="16">
    <source>
        <dbReference type="PROSITE" id="PS50885"/>
    </source>
</evidence>
<dbReference type="Proteomes" id="UP000539052">
    <property type="component" value="Unassembled WGS sequence"/>
</dbReference>
<proteinExistence type="predicted"/>
<comment type="catalytic activity">
    <reaction evidence="1">
        <text>ATP + protein L-histidine = ADP + protein N-phospho-L-histidine.</text>
        <dbReference type="EC" id="2.7.13.3"/>
    </reaction>
</comment>
<dbReference type="InterPro" id="IPR036890">
    <property type="entry name" value="HATPase_C_sf"/>
</dbReference>
<dbReference type="CDD" id="cd06225">
    <property type="entry name" value="HAMP"/>
    <property type="match status" value="1"/>
</dbReference>
<gene>
    <name evidence="17" type="ORF">G9470_18700</name>
</gene>
<dbReference type="InterPro" id="IPR003661">
    <property type="entry name" value="HisK_dim/P_dom"/>
</dbReference>
<accession>A0ABX1VWN6</accession>
<protein>
    <recommendedName>
        <fullName evidence="3">histidine kinase</fullName>
        <ecNumber evidence="3">2.7.13.3</ecNumber>
    </recommendedName>
</protein>
<feature type="domain" description="HAMP" evidence="16">
    <location>
        <begin position="196"/>
        <end position="248"/>
    </location>
</feature>
<dbReference type="GO" id="GO:0016301">
    <property type="term" value="F:kinase activity"/>
    <property type="evidence" value="ECO:0007669"/>
    <property type="project" value="UniProtKB-KW"/>
</dbReference>
<evidence type="ECO:0000256" key="4">
    <source>
        <dbReference type="ARBA" id="ARBA00022475"/>
    </source>
</evidence>
<keyword evidence="8" id="KW-0547">Nucleotide-binding</keyword>
<keyword evidence="13 14" id="KW-0472">Membrane</keyword>
<dbReference type="Gene3D" id="1.10.287.130">
    <property type="match status" value="1"/>
</dbReference>
<evidence type="ECO:0000259" key="15">
    <source>
        <dbReference type="PROSITE" id="PS50109"/>
    </source>
</evidence>
<keyword evidence="5" id="KW-0597">Phosphoprotein</keyword>
<keyword evidence="12" id="KW-0902">Two-component regulatory system</keyword>
<dbReference type="PRINTS" id="PR00344">
    <property type="entry name" value="BCTRLSENSOR"/>
</dbReference>
<evidence type="ECO:0000256" key="10">
    <source>
        <dbReference type="ARBA" id="ARBA00022840"/>
    </source>
</evidence>
<comment type="subcellular location">
    <subcellularLocation>
        <location evidence="2">Cell membrane</location>
        <topology evidence="2">Multi-pass membrane protein</topology>
    </subcellularLocation>
</comment>
<feature type="transmembrane region" description="Helical" evidence="14">
    <location>
        <begin position="6"/>
        <end position="26"/>
    </location>
</feature>
<dbReference type="PANTHER" id="PTHR45528:SF1">
    <property type="entry name" value="SENSOR HISTIDINE KINASE CPXA"/>
    <property type="match status" value="1"/>
</dbReference>
<dbReference type="SMART" id="SM00387">
    <property type="entry name" value="HATPase_c"/>
    <property type="match status" value="1"/>
</dbReference>
<evidence type="ECO:0000256" key="6">
    <source>
        <dbReference type="ARBA" id="ARBA00022679"/>
    </source>
</evidence>
<keyword evidence="4" id="KW-1003">Cell membrane</keyword>
<dbReference type="EC" id="2.7.13.3" evidence="3"/>
<dbReference type="Pfam" id="PF02518">
    <property type="entry name" value="HATPase_c"/>
    <property type="match status" value="1"/>
</dbReference>
<dbReference type="Gene3D" id="3.30.565.10">
    <property type="entry name" value="Histidine kinase-like ATPase, C-terminal domain"/>
    <property type="match status" value="1"/>
</dbReference>
<evidence type="ECO:0000256" key="2">
    <source>
        <dbReference type="ARBA" id="ARBA00004651"/>
    </source>
</evidence>
<evidence type="ECO:0000313" key="17">
    <source>
        <dbReference type="EMBL" id="NNJ31805.1"/>
    </source>
</evidence>
<evidence type="ECO:0000313" key="18">
    <source>
        <dbReference type="Proteomes" id="UP000539052"/>
    </source>
</evidence>
<reference evidence="17 18" key="1">
    <citation type="submission" date="2020-03" db="EMBL/GenBank/DDBJ databases">
        <title>Genome Sequence of industrial isolate, B5A.</title>
        <authorList>
            <person name="Sharma S."/>
            <person name="Patil P.B."/>
            <person name="Korpole S."/>
        </authorList>
    </citation>
    <scope>NUCLEOTIDE SEQUENCE [LARGE SCALE GENOMIC DNA]</scope>
    <source>
        <strain evidence="17 18">PI-S10-B5A</strain>
    </source>
</reference>
<dbReference type="SMART" id="SM00304">
    <property type="entry name" value="HAMP"/>
    <property type="match status" value="1"/>
</dbReference>
<dbReference type="SUPFAM" id="SSF55874">
    <property type="entry name" value="ATPase domain of HSP90 chaperone/DNA topoisomerase II/histidine kinase"/>
    <property type="match status" value="1"/>
</dbReference>
<evidence type="ECO:0000256" key="9">
    <source>
        <dbReference type="ARBA" id="ARBA00022777"/>
    </source>
</evidence>
<dbReference type="InterPro" id="IPR003594">
    <property type="entry name" value="HATPase_dom"/>
</dbReference>
<keyword evidence="18" id="KW-1185">Reference proteome</keyword>
<dbReference type="PROSITE" id="PS50109">
    <property type="entry name" value="HIS_KIN"/>
    <property type="match status" value="1"/>
</dbReference>
<evidence type="ECO:0000256" key="14">
    <source>
        <dbReference type="SAM" id="Phobius"/>
    </source>
</evidence>
<evidence type="ECO:0000256" key="7">
    <source>
        <dbReference type="ARBA" id="ARBA00022692"/>
    </source>
</evidence>
<evidence type="ECO:0000256" key="5">
    <source>
        <dbReference type="ARBA" id="ARBA00022553"/>
    </source>
</evidence>
<keyword evidence="9 17" id="KW-0418">Kinase</keyword>
<evidence type="ECO:0000256" key="8">
    <source>
        <dbReference type="ARBA" id="ARBA00022741"/>
    </source>
</evidence>
<keyword evidence="7 14" id="KW-0812">Transmembrane</keyword>
<keyword evidence="10" id="KW-0067">ATP-binding</keyword>
<organism evidence="17 18">
    <name type="scientific">Lacrimispora defluvii</name>
    <dbReference type="NCBI Taxonomy" id="2719233"/>
    <lineage>
        <taxon>Bacteria</taxon>
        <taxon>Bacillati</taxon>
        <taxon>Bacillota</taxon>
        <taxon>Clostridia</taxon>
        <taxon>Lachnospirales</taxon>
        <taxon>Lachnospiraceae</taxon>
        <taxon>Lacrimispora</taxon>
    </lineage>
</organism>
<evidence type="ECO:0000256" key="13">
    <source>
        <dbReference type="ARBA" id="ARBA00023136"/>
    </source>
</evidence>
<evidence type="ECO:0000256" key="1">
    <source>
        <dbReference type="ARBA" id="ARBA00000085"/>
    </source>
</evidence>
<dbReference type="InterPro" id="IPR050398">
    <property type="entry name" value="HssS/ArlS-like"/>
</dbReference>
<name>A0ABX1VWN6_9FIRM</name>
<dbReference type="RefSeq" id="WP_170822918.1">
    <property type="nucleotide sequence ID" value="NZ_JAAOXG010000039.1"/>
</dbReference>
<feature type="domain" description="Histidine kinase" evidence="15">
    <location>
        <begin position="256"/>
        <end position="473"/>
    </location>
</feature>
<dbReference type="CDD" id="cd00082">
    <property type="entry name" value="HisKA"/>
    <property type="match status" value="1"/>
</dbReference>
<evidence type="ECO:0000256" key="12">
    <source>
        <dbReference type="ARBA" id="ARBA00023012"/>
    </source>
</evidence>
<comment type="caution">
    <text evidence="17">The sequence shown here is derived from an EMBL/GenBank/DDBJ whole genome shotgun (WGS) entry which is preliminary data.</text>
</comment>
<evidence type="ECO:0000256" key="3">
    <source>
        <dbReference type="ARBA" id="ARBA00012438"/>
    </source>
</evidence>
<dbReference type="InterPro" id="IPR005467">
    <property type="entry name" value="His_kinase_dom"/>
</dbReference>
<dbReference type="SUPFAM" id="SSF158472">
    <property type="entry name" value="HAMP domain-like"/>
    <property type="match status" value="1"/>
</dbReference>
<dbReference type="Gene3D" id="3.30.450.20">
    <property type="entry name" value="PAS domain"/>
    <property type="match status" value="1"/>
</dbReference>
<dbReference type="Gene3D" id="6.10.340.10">
    <property type="match status" value="1"/>
</dbReference>
<dbReference type="InterPro" id="IPR036097">
    <property type="entry name" value="HisK_dim/P_sf"/>
</dbReference>
<dbReference type="EMBL" id="JAAOXG010000039">
    <property type="protein sequence ID" value="NNJ31805.1"/>
    <property type="molecule type" value="Genomic_DNA"/>
</dbReference>
<evidence type="ECO:0000256" key="11">
    <source>
        <dbReference type="ARBA" id="ARBA00022989"/>
    </source>
</evidence>
<dbReference type="PANTHER" id="PTHR45528">
    <property type="entry name" value="SENSOR HISTIDINE KINASE CPXA"/>
    <property type="match status" value="1"/>
</dbReference>
<keyword evidence="11 14" id="KW-1133">Transmembrane helix</keyword>
<sequence length="478" mass="53972">MKSIRAKLWVGMMILVGVIIVLLWLFQIVFLDKFYTVIEIGEVRKNAENIVAEIEELTDITQINNEENIPQNIEKYIYEKQLSVEVIDHDYKVLYQGTSGSNTNMPGVMKEAFLEVSKSAMEGEESKQVVTHPKYGYDFMIIGIPIRNETSVQGVMMVTMPLASVGDTVDILKRQLIIITCVLFVVSLLISYKLSKNFANPISKISRQADSYAKGEYHIRINPISDDEIGKLAKRMNDMGEALARNDVLQKELIANVSHELRTPLTLIRGYAETLRDVTGENPEKREKQLGIIIEESERLGNIVEDILNLSRLQAGAKTLEMEKFSLKEMLTSIKEHFELGEKDKSLDLVGVLELDENLLGDKNKIQQVFYNLIGNAFRHSRSNQSVVVVAISNEKTVRIEVRDQGEGIAEEDIAHVFERYYKGKRSDGKKGDGTGLGLAIVKSILDMHHVPYGVESKLGAGTIFWFELKKENSHTSF</sequence>